<dbReference type="AlphaFoldDB" id="A0ABD1MNK9"/>
<gene>
    <name evidence="1" type="ORF">Fmac_011836</name>
</gene>
<name>A0ABD1MNK9_9FABA</name>
<dbReference type="Proteomes" id="UP001603857">
    <property type="component" value="Unassembled WGS sequence"/>
</dbReference>
<organism evidence="1 2">
    <name type="scientific">Flemingia macrophylla</name>
    <dbReference type="NCBI Taxonomy" id="520843"/>
    <lineage>
        <taxon>Eukaryota</taxon>
        <taxon>Viridiplantae</taxon>
        <taxon>Streptophyta</taxon>
        <taxon>Embryophyta</taxon>
        <taxon>Tracheophyta</taxon>
        <taxon>Spermatophyta</taxon>
        <taxon>Magnoliopsida</taxon>
        <taxon>eudicotyledons</taxon>
        <taxon>Gunneridae</taxon>
        <taxon>Pentapetalae</taxon>
        <taxon>rosids</taxon>
        <taxon>fabids</taxon>
        <taxon>Fabales</taxon>
        <taxon>Fabaceae</taxon>
        <taxon>Papilionoideae</taxon>
        <taxon>50 kb inversion clade</taxon>
        <taxon>NPAAA clade</taxon>
        <taxon>indigoferoid/millettioid clade</taxon>
        <taxon>Phaseoleae</taxon>
        <taxon>Flemingia</taxon>
    </lineage>
</organism>
<evidence type="ECO:0000313" key="2">
    <source>
        <dbReference type="Proteomes" id="UP001603857"/>
    </source>
</evidence>
<sequence length="139" mass="15118">MSACSCSSTVDVFLYLKLKNEGVNSSNRGVFFVSRVGDGHVRRQLPLGRHNCFLTFEVLPALLPPPPPPAPLAAFGEGCLLYPLQQPSIKRLVCVPVEPAHSNFGCHSRQLSVLLLASNRFSSVSNHLLRRVGVPAKTL</sequence>
<proteinExistence type="predicted"/>
<accession>A0ABD1MNK9</accession>
<protein>
    <submittedName>
        <fullName evidence="1">Uncharacterized protein</fullName>
    </submittedName>
</protein>
<dbReference type="EMBL" id="JBGMDY010000004">
    <property type="protein sequence ID" value="KAL2337390.1"/>
    <property type="molecule type" value="Genomic_DNA"/>
</dbReference>
<reference evidence="1 2" key="1">
    <citation type="submission" date="2024-08" db="EMBL/GenBank/DDBJ databases">
        <title>Insights into the chromosomal genome structure of Flemingia macrophylla.</title>
        <authorList>
            <person name="Ding Y."/>
            <person name="Zhao Y."/>
            <person name="Bi W."/>
            <person name="Wu M."/>
            <person name="Zhao G."/>
            <person name="Gong Y."/>
            <person name="Li W."/>
            <person name="Zhang P."/>
        </authorList>
    </citation>
    <scope>NUCLEOTIDE SEQUENCE [LARGE SCALE GENOMIC DNA]</scope>
    <source>
        <strain evidence="1">DYQJB</strain>
        <tissue evidence="1">Leaf</tissue>
    </source>
</reference>
<evidence type="ECO:0000313" key="1">
    <source>
        <dbReference type="EMBL" id="KAL2337390.1"/>
    </source>
</evidence>
<comment type="caution">
    <text evidence="1">The sequence shown here is derived from an EMBL/GenBank/DDBJ whole genome shotgun (WGS) entry which is preliminary data.</text>
</comment>
<keyword evidence="2" id="KW-1185">Reference proteome</keyword>